<dbReference type="EMBL" id="JAIWYP010000001">
    <property type="protein sequence ID" value="KAH3882725.1"/>
    <property type="molecule type" value="Genomic_DNA"/>
</dbReference>
<name>A0A9D4MSU2_DREPO</name>
<gene>
    <name evidence="1" type="ORF">DPMN_006669</name>
</gene>
<reference evidence="1" key="2">
    <citation type="submission" date="2020-11" db="EMBL/GenBank/DDBJ databases">
        <authorList>
            <person name="McCartney M.A."/>
            <person name="Auch B."/>
            <person name="Kono T."/>
            <person name="Mallez S."/>
            <person name="Becker A."/>
            <person name="Gohl D.M."/>
            <person name="Silverstein K.A.T."/>
            <person name="Koren S."/>
            <person name="Bechman K.B."/>
            <person name="Herman A."/>
            <person name="Abrahante J.E."/>
            <person name="Garbe J."/>
        </authorList>
    </citation>
    <scope>NUCLEOTIDE SEQUENCE</scope>
    <source>
        <strain evidence="1">Duluth1</strain>
        <tissue evidence="1">Whole animal</tissue>
    </source>
</reference>
<proteinExistence type="predicted"/>
<keyword evidence="2" id="KW-1185">Reference proteome</keyword>
<reference evidence="1" key="1">
    <citation type="journal article" date="2019" name="bioRxiv">
        <title>The Genome of the Zebra Mussel, Dreissena polymorpha: A Resource for Invasive Species Research.</title>
        <authorList>
            <person name="McCartney M.A."/>
            <person name="Auch B."/>
            <person name="Kono T."/>
            <person name="Mallez S."/>
            <person name="Zhang Y."/>
            <person name="Obille A."/>
            <person name="Becker A."/>
            <person name="Abrahante J.E."/>
            <person name="Garbe J."/>
            <person name="Badalamenti J.P."/>
            <person name="Herman A."/>
            <person name="Mangelson H."/>
            <person name="Liachko I."/>
            <person name="Sullivan S."/>
            <person name="Sone E.D."/>
            <person name="Koren S."/>
            <person name="Silverstein K.A.T."/>
            <person name="Beckman K.B."/>
            <person name="Gohl D.M."/>
        </authorList>
    </citation>
    <scope>NUCLEOTIDE SEQUENCE</scope>
    <source>
        <strain evidence="1">Duluth1</strain>
        <tissue evidence="1">Whole animal</tissue>
    </source>
</reference>
<dbReference type="AlphaFoldDB" id="A0A9D4MSU2"/>
<comment type="caution">
    <text evidence="1">The sequence shown here is derived from an EMBL/GenBank/DDBJ whole genome shotgun (WGS) entry which is preliminary data.</text>
</comment>
<evidence type="ECO:0000313" key="1">
    <source>
        <dbReference type="EMBL" id="KAH3882725.1"/>
    </source>
</evidence>
<dbReference type="Proteomes" id="UP000828390">
    <property type="component" value="Unassembled WGS sequence"/>
</dbReference>
<sequence length="70" mass="7963">MRNCNKSVTEGSKEGRKDKLATICSPKVFREHKNVSNEMQSHGWRDQLKACANASLNAREFSAQKQCTDY</sequence>
<evidence type="ECO:0000313" key="2">
    <source>
        <dbReference type="Proteomes" id="UP000828390"/>
    </source>
</evidence>
<organism evidence="1 2">
    <name type="scientific">Dreissena polymorpha</name>
    <name type="common">Zebra mussel</name>
    <name type="synonym">Mytilus polymorpha</name>
    <dbReference type="NCBI Taxonomy" id="45954"/>
    <lineage>
        <taxon>Eukaryota</taxon>
        <taxon>Metazoa</taxon>
        <taxon>Spiralia</taxon>
        <taxon>Lophotrochozoa</taxon>
        <taxon>Mollusca</taxon>
        <taxon>Bivalvia</taxon>
        <taxon>Autobranchia</taxon>
        <taxon>Heteroconchia</taxon>
        <taxon>Euheterodonta</taxon>
        <taxon>Imparidentia</taxon>
        <taxon>Neoheterodontei</taxon>
        <taxon>Myida</taxon>
        <taxon>Dreissenoidea</taxon>
        <taxon>Dreissenidae</taxon>
        <taxon>Dreissena</taxon>
    </lineage>
</organism>
<accession>A0A9D4MSU2</accession>
<protein>
    <submittedName>
        <fullName evidence="1">Uncharacterized protein</fullName>
    </submittedName>
</protein>